<proteinExistence type="predicted"/>
<dbReference type="GO" id="GO:0016020">
    <property type="term" value="C:membrane"/>
    <property type="evidence" value="ECO:0007669"/>
    <property type="project" value="InterPro"/>
</dbReference>
<evidence type="ECO:0000256" key="1">
    <source>
        <dbReference type="SAM" id="Phobius"/>
    </source>
</evidence>
<dbReference type="Pfam" id="PF01478">
    <property type="entry name" value="Peptidase_A24"/>
    <property type="match status" value="1"/>
</dbReference>
<dbReference type="AlphaFoldDB" id="A0A1E3A0R4"/>
<feature type="domain" description="Prepilin type IV endopeptidase peptidase" evidence="2">
    <location>
        <begin position="10"/>
        <end position="107"/>
    </location>
</feature>
<dbReference type="Proteomes" id="UP000094067">
    <property type="component" value="Unassembled WGS sequence"/>
</dbReference>
<keyword evidence="1" id="KW-0812">Transmembrane</keyword>
<dbReference type="InterPro" id="IPR000045">
    <property type="entry name" value="Prepilin_IV_endopep_pep"/>
</dbReference>
<feature type="transmembrane region" description="Helical" evidence="1">
    <location>
        <begin position="126"/>
        <end position="145"/>
    </location>
</feature>
<organism evidence="3 4">
    <name type="scientific">Eisenbergiella tayi</name>
    <dbReference type="NCBI Taxonomy" id="1432052"/>
    <lineage>
        <taxon>Bacteria</taxon>
        <taxon>Bacillati</taxon>
        <taxon>Bacillota</taxon>
        <taxon>Clostridia</taxon>
        <taxon>Lachnospirales</taxon>
        <taxon>Lachnospiraceae</taxon>
        <taxon>Eisenbergiella</taxon>
    </lineage>
</organism>
<dbReference type="GO" id="GO:0004190">
    <property type="term" value="F:aspartic-type endopeptidase activity"/>
    <property type="evidence" value="ECO:0007669"/>
    <property type="project" value="InterPro"/>
</dbReference>
<sequence length="147" mass="14973">MTLLVLKEALFSLLLLAAALWDLKKREIPDTVPALILACGLLSCRPGAAALGLITTGLPYFLAAVLSSREGFAIGGGDIKLMAACGFVLGVGGGLLQSILSLLLIVLAGAGTAVRRKCKLNNVKMPLAPFFCAGGVFAYAAVAAASI</sequence>
<name>A0A1E3A0R4_9FIRM</name>
<comment type="caution">
    <text evidence="3">The sequence shown here is derived from an EMBL/GenBank/DDBJ whole genome shotgun (WGS) entry which is preliminary data.</text>
</comment>
<keyword evidence="1" id="KW-1133">Transmembrane helix</keyword>
<dbReference type="Gene3D" id="1.20.120.1220">
    <property type="match status" value="1"/>
</dbReference>
<evidence type="ECO:0000313" key="4">
    <source>
        <dbReference type="Proteomes" id="UP000094067"/>
    </source>
</evidence>
<protein>
    <submittedName>
        <fullName evidence="3">Type IV leader peptidase family protein</fullName>
    </submittedName>
</protein>
<gene>
    <name evidence="3" type="ORF">BEI61_05504</name>
</gene>
<keyword evidence="1" id="KW-0472">Membrane</keyword>
<feature type="transmembrane region" description="Helical" evidence="1">
    <location>
        <begin position="35"/>
        <end position="61"/>
    </location>
</feature>
<accession>A0A1E3A0R4</accession>
<reference evidence="3 4" key="1">
    <citation type="submission" date="2016-07" db="EMBL/GenBank/DDBJ databases">
        <title>Characterization of isolates of Eisenbergiella tayi derived from blood cultures, using whole genome sequencing.</title>
        <authorList>
            <person name="Burdz T."/>
            <person name="Wiebe D."/>
            <person name="Huynh C."/>
            <person name="Bernard K."/>
        </authorList>
    </citation>
    <scope>NUCLEOTIDE SEQUENCE [LARGE SCALE GENOMIC DNA]</scope>
    <source>
        <strain evidence="3 4">NML 110608</strain>
    </source>
</reference>
<evidence type="ECO:0000313" key="3">
    <source>
        <dbReference type="EMBL" id="ODM02342.1"/>
    </source>
</evidence>
<dbReference type="RefSeq" id="WP_069154889.1">
    <property type="nucleotide sequence ID" value="NZ_MCGH01000004.1"/>
</dbReference>
<dbReference type="EMBL" id="MCGH01000004">
    <property type="protein sequence ID" value="ODM02342.1"/>
    <property type="molecule type" value="Genomic_DNA"/>
</dbReference>
<evidence type="ECO:0000259" key="2">
    <source>
        <dbReference type="Pfam" id="PF01478"/>
    </source>
</evidence>
<feature type="transmembrane region" description="Helical" evidence="1">
    <location>
        <begin position="81"/>
        <end position="114"/>
    </location>
</feature>